<evidence type="ECO:0000256" key="1">
    <source>
        <dbReference type="SAM" id="MobiDB-lite"/>
    </source>
</evidence>
<feature type="compositionally biased region" description="Basic and acidic residues" evidence="1">
    <location>
        <begin position="68"/>
        <end position="84"/>
    </location>
</feature>
<feature type="region of interest" description="Disordered" evidence="1">
    <location>
        <begin position="52"/>
        <end position="86"/>
    </location>
</feature>
<dbReference type="OrthoDB" id="3239585at2"/>
<keyword evidence="2" id="KW-1133">Transmembrane helix</keyword>
<reference evidence="3 4" key="1">
    <citation type="submission" date="2016-07" db="EMBL/GenBank/DDBJ databases">
        <title>Draft Genome Sequence of Bifidobacterium adolescentis strain Km 4.</title>
        <authorList>
            <person name="Danilenko V.N."/>
        </authorList>
    </citation>
    <scope>NUCLEOTIDE SEQUENCE [LARGE SCALE GENOMIC DNA]</scope>
    <source>
        <strain evidence="3 4">Km 4</strain>
    </source>
</reference>
<dbReference type="Proteomes" id="UP000175684">
    <property type="component" value="Unassembled WGS sequence"/>
</dbReference>
<evidence type="ECO:0000256" key="2">
    <source>
        <dbReference type="SAM" id="Phobius"/>
    </source>
</evidence>
<keyword evidence="2" id="KW-0812">Transmembrane</keyword>
<dbReference type="EMBL" id="MAXD01000001">
    <property type="protein sequence ID" value="OFA36121.1"/>
    <property type="molecule type" value="Genomic_DNA"/>
</dbReference>
<evidence type="ECO:0008006" key="5">
    <source>
        <dbReference type="Google" id="ProtNLM"/>
    </source>
</evidence>
<feature type="transmembrane region" description="Helical" evidence="2">
    <location>
        <begin position="230"/>
        <end position="250"/>
    </location>
</feature>
<gene>
    <name evidence="3" type="ORF">BBK15_02255</name>
</gene>
<dbReference type="AlphaFoldDB" id="A0A1E7Y2M0"/>
<comment type="caution">
    <text evidence="3">The sequence shown here is derived from an EMBL/GenBank/DDBJ whole genome shotgun (WGS) entry which is preliminary data.</text>
</comment>
<name>A0A1E7Y2M0_BIFAD</name>
<evidence type="ECO:0000313" key="3">
    <source>
        <dbReference type="EMBL" id="OFA36121.1"/>
    </source>
</evidence>
<evidence type="ECO:0000313" key="4">
    <source>
        <dbReference type="Proteomes" id="UP000175684"/>
    </source>
</evidence>
<accession>A0A1E7Y2M0</accession>
<feature type="transmembrane region" description="Helical" evidence="2">
    <location>
        <begin position="191"/>
        <end position="210"/>
    </location>
</feature>
<sequence>MERMMRDACGWEYCAAWLASMAVWLWLNRNAEWAGLRRLQRVLVRFGLRSADDSGGADGDGTCDDESDGHGRTVRNDGGNRDASPRMPTIGAAACVAALRASVRSGATLVQAFEELQGAPFAVPELTRFRIDMAVRSRCSLQEQHKHVNQLGVELHAACTLSLQLGCEMSRCLEAVAASLKRRRLLDDLRTNAFAMPQATVKLLMALPLLTVMLGECMGAHPLRFLVEDVKGWMCLGFAGCCYAVGWYWIRRLMRQEHVR</sequence>
<keyword evidence="2" id="KW-0472">Membrane</keyword>
<protein>
    <recommendedName>
        <fullName evidence="5">Flp pilus assembly protein</fullName>
    </recommendedName>
</protein>
<organism evidence="3 4">
    <name type="scientific">Bifidobacterium adolescentis</name>
    <dbReference type="NCBI Taxonomy" id="1680"/>
    <lineage>
        <taxon>Bacteria</taxon>
        <taxon>Bacillati</taxon>
        <taxon>Actinomycetota</taxon>
        <taxon>Actinomycetes</taxon>
        <taxon>Bifidobacteriales</taxon>
        <taxon>Bifidobacteriaceae</taxon>
        <taxon>Bifidobacterium</taxon>
    </lineage>
</organism>
<proteinExistence type="predicted"/>